<comment type="caution">
    <text evidence="2">The sequence shown here is derived from an EMBL/GenBank/DDBJ whole genome shotgun (WGS) entry which is preliminary data.</text>
</comment>
<protein>
    <submittedName>
        <fullName evidence="2">Ferric iron reductase protein FhuF</fullName>
    </submittedName>
</protein>
<dbReference type="InterPro" id="IPR024726">
    <property type="entry name" value="FhuF_C"/>
</dbReference>
<reference evidence="2 3" key="1">
    <citation type="submission" date="2019-07" db="EMBL/GenBank/DDBJ databases">
        <title>Genomic Encyclopedia of Type Strains, Phase IV (KMG-IV): sequencing the most valuable type-strain genomes for metagenomic binning, comparative biology and taxonomic classification.</title>
        <authorList>
            <person name="Goeker M."/>
        </authorList>
    </citation>
    <scope>NUCLEOTIDE SEQUENCE [LARGE SCALE GENOMIC DNA]</scope>
    <source>
        <strain evidence="2 3">DSM 44831</strain>
    </source>
</reference>
<evidence type="ECO:0000313" key="3">
    <source>
        <dbReference type="Proteomes" id="UP000798951"/>
    </source>
</evidence>
<accession>A0ABQ6YQ35</accession>
<organism evidence="2 3">
    <name type="scientific">Nocardia caishijiensis</name>
    <dbReference type="NCBI Taxonomy" id="184756"/>
    <lineage>
        <taxon>Bacteria</taxon>
        <taxon>Bacillati</taxon>
        <taxon>Actinomycetota</taxon>
        <taxon>Actinomycetes</taxon>
        <taxon>Mycobacteriales</taxon>
        <taxon>Nocardiaceae</taxon>
        <taxon>Nocardia</taxon>
    </lineage>
</organism>
<name>A0ABQ6YQ35_9NOCA</name>
<feature type="domain" description="Ferric siderophore reductase C-terminal" evidence="1">
    <location>
        <begin position="188"/>
        <end position="206"/>
    </location>
</feature>
<evidence type="ECO:0000313" key="2">
    <source>
        <dbReference type="EMBL" id="KAF0847546.1"/>
    </source>
</evidence>
<sequence length="219" mass="23166">MVAQSPDVVSTAPGRALTDPAWLSARITEMSRSWGTETPRVGATLWWCMVASALVEPITCAYAKGYPAPLAVLDEFDCEIRPDGGVERVRFRSFAQVTSGDAAFPTRAADCAGAALYETLAAVIPQVAAVSGARAPALWAIVTDAIGNRALDAGDRAAGEQLAAEIGSRLLSPRFVTLGTRTFVKRISCCLVYEVPTCTMCTSCPKRPPAERTALLSKA</sequence>
<dbReference type="Proteomes" id="UP000798951">
    <property type="component" value="Unassembled WGS sequence"/>
</dbReference>
<keyword evidence="3" id="KW-1185">Reference proteome</keyword>
<dbReference type="EMBL" id="VMSD01000003">
    <property type="protein sequence ID" value="KAF0847546.1"/>
    <property type="molecule type" value="Genomic_DNA"/>
</dbReference>
<gene>
    <name evidence="2" type="ORF">FNL39_103444</name>
</gene>
<proteinExistence type="predicted"/>
<dbReference type="Pfam" id="PF11575">
    <property type="entry name" value="FhuF_C"/>
    <property type="match status" value="1"/>
</dbReference>
<evidence type="ECO:0000259" key="1">
    <source>
        <dbReference type="Pfam" id="PF11575"/>
    </source>
</evidence>